<dbReference type="InterPro" id="IPR013087">
    <property type="entry name" value="Znf_C2H2_type"/>
</dbReference>
<protein>
    <submittedName>
        <fullName evidence="4">C2H2-type domain-containing protein</fullName>
    </submittedName>
</protein>
<dbReference type="PROSITE" id="PS00028">
    <property type="entry name" value="ZINC_FINGER_C2H2_1"/>
    <property type="match status" value="1"/>
</dbReference>
<reference evidence="4" key="1">
    <citation type="submission" date="2022-11" db="UniProtKB">
        <authorList>
            <consortium name="WormBaseParasite"/>
        </authorList>
    </citation>
    <scope>IDENTIFICATION</scope>
</reference>
<evidence type="ECO:0000259" key="2">
    <source>
        <dbReference type="PROSITE" id="PS50157"/>
    </source>
</evidence>
<keyword evidence="3" id="KW-1185">Reference proteome</keyword>
<proteinExistence type="predicted"/>
<keyword evidence="1" id="KW-0863">Zinc-finger</keyword>
<organism evidence="3 4">
    <name type="scientific">Ditylenchus dipsaci</name>
    <dbReference type="NCBI Taxonomy" id="166011"/>
    <lineage>
        <taxon>Eukaryota</taxon>
        <taxon>Metazoa</taxon>
        <taxon>Ecdysozoa</taxon>
        <taxon>Nematoda</taxon>
        <taxon>Chromadorea</taxon>
        <taxon>Rhabditida</taxon>
        <taxon>Tylenchina</taxon>
        <taxon>Tylenchomorpha</taxon>
        <taxon>Sphaerularioidea</taxon>
        <taxon>Anguinidae</taxon>
        <taxon>Anguininae</taxon>
        <taxon>Ditylenchus</taxon>
    </lineage>
</organism>
<dbReference type="AlphaFoldDB" id="A0A915DAJ1"/>
<dbReference type="PROSITE" id="PS50157">
    <property type="entry name" value="ZINC_FINGER_C2H2_2"/>
    <property type="match status" value="1"/>
</dbReference>
<feature type="domain" description="C2H2-type" evidence="2">
    <location>
        <begin position="252"/>
        <end position="280"/>
    </location>
</feature>
<accession>A0A915DAJ1</accession>
<dbReference type="GO" id="GO:0008270">
    <property type="term" value="F:zinc ion binding"/>
    <property type="evidence" value="ECO:0007669"/>
    <property type="project" value="UniProtKB-KW"/>
</dbReference>
<keyword evidence="1" id="KW-0862">Zinc</keyword>
<evidence type="ECO:0000313" key="3">
    <source>
        <dbReference type="Proteomes" id="UP000887574"/>
    </source>
</evidence>
<keyword evidence="1" id="KW-0479">Metal-binding</keyword>
<evidence type="ECO:0000313" key="4">
    <source>
        <dbReference type="WBParaSite" id="jg17388"/>
    </source>
</evidence>
<dbReference type="WBParaSite" id="jg17388">
    <property type="protein sequence ID" value="jg17388"/>
    <property type="gene ID" value="jg17388"/>
</dbReference>
<evidence type="ECO:0000256" key="1">
    <source>
        <dbReference type="PROSITE-ProRule" id="PRU00042"/>
    </source>
</evidence>
<dbReference type="Proteomes" id="UP000887574">
    <property type="component" value="Unplaced"/>
</dbReference>
<name>A0A915DAJ1_9BILA</name>
<sequence>METYMDESKKVCSNRVWNPALEEIQQTYPRPQLQKRRKSIAEVSQTLTNRKEGASQFSPPPSDLVNKASGYMSATLIQQHASNALQQHHNPLFNNYLQMLAAPFLARLHHQQMAPSSASLFHNHPHLPTPFFATTHHTNNNFFRPILAAPSCNPVHFLGQSPPNILVSSGNRTGSTEKSQLHKKKYSKKVSQQAAREGQQCCSTLIPAVNRKVTNPIVLSVLGGEVMMAGEKAAVTTTLKESTATTHNVNFNTCAICGASFRITTDLVQHMRSNHRQSRYKRKYSERAGPHEIIIGKQSAEKEFPA</sequence>